<evidence type="ECO:0008006" key="3">
    <source>
        <dbReference type="Google" id="ProtNLM"/>
    </source>
</evidence>
<dbReference type="RefSeq" id="WP_115849983.1">
    <property type="nucleotide sequence ID" value="NZ_QTUC01000001.1"/>
</dbReference>
<sequence length="440" mass="47895">MPRNEVLVTLRKARGWTQEDLAQQVAQVVAVLGSNVAPDARLVSAWERGEIRWPQRHYRHALRMLFGVTSDEALGFIRPGKDPARRHPRVLVSVLDFEESSTVRRADFLKSIAGVAFGLTAGEDLQSWLGVDPSRSVKPRVLGASDVAAIEQTTARFAAWERSQGGILSVDAMLGQLNWAATLLDKSRFASEQVRRRMFSAVANLAEVAGFAAYDAGMHTEARRAFTLGVHAAAEGEDWPLRANILSDMARQAISLGHPEDGLDLMQIAIYGADGRATPATQAMLQVVLGRVYGAMGKVRECRNAIAKADHVYEPPTDEDPAWISYYIPAQLAGDSGHALYSAAQHDVSLRGETANRLATAAETYGPKYPRAAAFCLARLAAIRFDEGEPDEAVAVGRRLLDIGSGVASARLNDDYRLVYAHAKRYQSHGDVAELVADLP</sequence>
<dbReference type="InterPro" id="IPR011990">
    <property type="entry name" value="TPR-like_helical_dom_sf"/>
</dbReference>
<organism evidence="1 2">
    <name type="scientific">Thermasporomyces composti</name>
    <dbReference type="NCBI Taxonomy" id="696763"/>
    <lineage>
        <taxon>Bacteria</taxon>
        <taxon>Bacillati</taxon>
        <taxon>Actinomycetota</taxon>
        <taxon>Actinomycetes</taxon>
        <taxon>Propionibacteriales</taxon>
        <taxon>Nocardioidaceae</taxon>
        <taxon>Thermasporomyces</taxon>
    </lineage>
</organism>
<accession>A0A3D9V4D6</accession>
<dbReference type="Gene3D" id="1.10.260.40">
    <property type="entry name" value="lambda repressor-like DNA-binding domains"/>
    <property type="match status" value="1"/>
</dbReference>
<proteinExistence type="predicted"/>
<evidence type="ECO:0000313" key="1">
    <source>
        <dbReference type="EMBL" id="REF36329.1"/>
    </source>
</evidence>
<gene>
    <name evidence="1" type="ORF">DFJ64_1735</name>
</gene>
<keyword evidence="2" id="KW-1185">Reference proteome</keyword>
<evidence type="ECO:0000313" key="2">
    <source>
        <dbReference type="Proteomes" id="UP000256485"/>
    </source>
</evidence>
<comment type="caution">
    <text evidence="1">The sequence shown here is derived from an EMBL/GenBank/DDBJ whole genome shotgun (WGS) entry which is preliminary data.</text>
</comment>
<dbReference type="AlphaFoldDB" id="A0A3D9V4D6"/>
<reference evidence="1 2" key="1">
    <citation type="submission" date="2018-08" db="EMBL/GenBank/DDBJ databases">
        <title>Sequencing the genomes of 1000 actinobacteria strains.</title>
        <authorList>
            <person name="Klenk H.-P."/>
        </authorList>
    </citation>
    <scope>NUCLEOTIDE SEQUENCE [LARGE SCALE GENOMIC DNA]</scope>
    <source>
        <strain evidence="1 2">DSM 22891</strain>
    </source>
</reference>
<dbReference type="InterPro" id="IPR010982">
    <property type="entry name" value="Lambda_DNA-bd_dom_sf"/>
</dbReference>
<dbReference type="OrthoDB" id="3213425at2"/>
<name>A0A3D9V4D6_THECX</name>
<dbReference type="EMBL" id="QTUC01000001">
    <property type="protein sequence ID" value="REF36329.1"/>
    <property type="molecule type" value="Genomic_DNA"/>
</dbReference>
<dbReference type="Proteomes" id="UP000256485">
    <property type="component" value="Unassembled WGS sequence"/>
</dbReference>
<dbReference type="GO" id="GO:0003677">
    <property type="term" value="F:DNA binding"/>
    <property type="evidence" value="ECO:0007669"/>
    <property type="project" value="InterPro"/>
</dbReference>
<dbReference type="SUPFAM" id="SSF48452">
    <property type="entry name" value="TPR-like"/>
    <property type="match status" value="1"/>
</dbReference>
<dbReference type="SUPFAM" id="SSF47413">
    <property type="entry name" value="lambda repressor-like DNA-binding domains"/>
    <property type="match status" value="1"/>
</dbReference>
<dbReference type="Gene3D" id="1.25.40.10">
    <property type="entry name" value="Tetratricopeptide repeat domain"/>
    <property type="match status" value="1"/>
</dbReference>
<protein>
    <recommendedName>
        <fullName evidence="3">HTH cro/C1-type domain-containing protein</fullName>
    </recommendedName>
</protein>